<feature type="transmembrane region" description="Helical" evidence="1">
    <location>
        <begin position="12"/>
        <end position="31"/>
    </location>
</feature>
<dbReference type="PROSITE" id="PS00409">
    <property type="entry name" value="PROKAR_NTER_METHYL"/>
    <property type="match status" value="1"/>
</dbReference>
<gene>
    <name evidence="2" type="ORF">Spa11_28690</name>
</gene>
<keyword evidence="1" id="KW-1133">Transmembrane helix</keyword>
<sequence>MKQRRGYSLVELLVVMAAASTVLTLSAMLIHRTMRLASQTRSFHAEEATAWRLSSQLRRDAAGAVAIDLEVTGAELTVALRDSQAKTIVYRFLGAQVERSQQLEGDRVARDAFVLSSVADWVADEFEDLEAVRIEAMPSRLPVQSLAPVPVRLVVRAGGESTP</sequence>
<dbReference type="KEGG" id="bmei:Spa11_28690"/>
<dbReference type="NCBIfam" id="TIGR02532">
    <property type="entry name" value="IV_pilin_GFxxxE"/>
    <property type="match status" value="1"/>
</dbReference>
<dbReference type="AlphaFoldDB" id="A0A518KA46"/>
<protein>
    <submittedName>
        <fullName evidence="2">Uncharacterized protein</fullName>
    </submittedName>
</protein>
<dbReference type="RefSeq" id="WP_145113263.1">
    <property type="nucleotide sequence ID" value="NZ_CP036349.1"/>
</dbReference>
<keyword evidence="1" id="KW-0472">Membrane</keyword>
<reference evidence="2 3" key="1">
    <citation type="submission" date="2019-02" db="EMBL/GenBank/DDBJ databases">
        <title>Deep-cultivation of Planctomycetes and their phenomic and genomic characterization uncovers novel biology.</title>
        <authorList>
            <person name="Wiegand S."/>
            <person name="Jogler M."/>
            <person name="Boedeker C."/>
            <person name="Pinto D."/>
            <person name="Vollmers J."/>
            <person name="Rivas-Marin E."/>
            <person name="Kohn T."/>
            <person name="Peeters S.H."/>
            <person name="Heuer A."/>
            <person name="Rast P."/>
            <person name="Oberbeckmann S."/>
            <person name="Bunk B."/>
            <person name="Jeske O."/>
            <person name="Meyerdierks A."/>
            <person name="Storesund J.E."/>
            <person name="Kallscheuer N."/>
            <person name="Luecker S."/>
            <person name="Lage O.M."/>
            <person name="Pohl T."/>
            <person name="Merkel B.J."/>
            <person name="Hornburger P."/>
            <person name="Mueller R.-W."/>
            <person name="Bruemmer F."/>
            <person name="Labrenz M."/>
            <person name="Spormann A.M."/>
            <person name="Op den Camp H."/>
            <person name="Overmann J."/>
            <person name="Amann R."/>
            <person name="Jetten M.S.M."/>
            <person name="Mascher T."/>
            <person name="Medema M.H."/>
            <person name="Devos D.P."/>
            <person name="Kaster A.-K."/>
            <person name="Ovreas L."/>
            <person name="Rohde M."/>
            <person name="Galperin M.Y."/>
            <person name="Jogler C."/>
        </authorList>
    </citation>
    <scope>NUCLEOTIDE SEQUENCE [LARGE SCALE GENOMIC DNA]</scope>
    <source>
        <strain evidence="2 3">Spa11</strain>
    </source>
</reference>
<evidence type="ECO:0000313" key="2">
    <source>
        <dbReference type="EMBL" id="QDV74662.1"/>
    </source>
</evidence>
<keyword evidence="3" id="KW-1185">Reference proteome</keyword>
<evidence type="ECO:0000256" key="1">
    <source>
        <dbReference type="SAM" id="Phobius"/>
    </source>
</evidence>
<organism evidence="2 3">
    <name type="scientific">Botrimarina mediterranea</name>
    <dbReference type="NCBI Taxonomy" id="2528022"/>
    <lineage>
        <taxon>Bacteria</taxon>
        <taxon>Pseudomonadati</taxon>
        <taxon>Planctomycetota</taxon>
        <taxon>Planctomycetia</taxon>
        <taxon>Pirellulales</taxon>
        <taxon>Lacipirellulaceae</taxon>
        <taxon>Botrimarina</taxon>
    </lineage>
</organism>
<dbReference type="EMBL" id="CP036349">
    <property type="protein sequence ID" value="QDV74662.1"/>
    <property type="molecule type" value="Genomic_DNA"/>
</dbReference>
<keyword evidence="1" id="KW-0812">Transmembrane</keyword>
<dbReference type="Pfam" id="PF07963">
    <property type="entry name" value="N_methyl"/>
    <property type="match status" value="1"/>
</dbReference>
<dbReference type="Proteomes" id="UP000316426">
    <property type="component" value="Chromosome"/>
</dbReference>
<accession>A0A518KA46</accession>
<evidence type="ECO:0000313" key="3">
    <source>
        <dbReference type="Proteomes" id="UP000316426"/>
    </source>
</evidence>
<name>A0A518KA46_9BACT</name>
<dbReference type="InterPro" id="IPR012902">
    <property type="entry name" value="N_methyl_site"/>
</dbReference>
<proteinExistence type="predicted"/>